<name>A0A6J4QWF0_9ACTN</name>
<dbReference type="PROSITE" id="PS51918">
    <property type="entry name" value="RADICAL_SAM"/>
    <property type="match status" value="1"/>
</dbReference>
<dbReference type="GO" id="GO:0046872">
    <property type="term" value="F:metal ion binding"/>
    <property type="evidence" value="ECO:0007669"/>
    <property type="project" value="UniProtKB-KW"/>
</dbReference>
<keyword evidence="6 9" id="KW-0408">Iron</keyword>
<evidence type="ECO:0000256" key="7">
    <source>
        <dbReference type="ARBA" id="ARBA00023014"/>
    </source>
</evidence>
<dbReference type="SFLD" id="SFLDS00029">
    <property type="entry name" value="Radical_SAM"/>
    <property type="match status" value="1"/>
</dbReference>
<evidence type="ECO:0000256" key="6">
    <source>
        <dbReference type="ARBA" id="ARBA00023004"/>
    </source>
</evidence>
<evidence type="ECO:0000256" key="3">
    <source>
        <dbReference type="ARBA" id="ARBA00022679"/>
    </source>
</evidence>
<evidence type="ECO:0000259" key="10">
    <source>
        <dbReference type="PROSITE" id="PS51918"/>
    </source>
</evidence>
<evidence type="ECO:0000256" key="9">
    <source>
        <dbReference type="HAMAP-Rule" id="MF_00206"/>
    </source>
</evidence>
<dbReference type="SUPFAM" id="SSF102114">
    <property type="entry name" value="Radical SAM enzymes"/>
    <property type="match status" value="1"/>
</dbReference>
<evidence type="ECO:0000256" key="1">
    <source>
        <dbReference type="ARBA" id="ARBA00022485"/>
    </source>
</evidence>
<evidence type="ECO:0000256" key="4">
    <source>
        <dbReference type="ARBA" id="ARBA00022691"/>
    </source>
</evidence>
<feature type="binding site" evidence="9">
    <location>
        <position position="116"/>
    </location>
    <ligand>
        <name>[4Fe-4S] cluster</name>
        <dbReference type="ChEBI" id="CHEBI:49883"/>
        <label>2</label>
        <note>4Fe-4S-S-AdoMet</note>
    </ligand>
</feature>
<dbReference type="FunFam" id="3.20.20.70:FF:000040">
    <property type="entry name" value="Lipoyl synthase"/>
    <property type="match status" value="1"/>
</dbReference>
<dbReference type="InterPro" id="IPR031691">
    <property type="entry name" value="LIAS_N"/>
</dbReference>
<dbReference type="PIRSF" id="PIRSF005963">
    <property type="entry name" value="Lipoyl_synth"/>
    <property type="match status" value="1"/>
</dbReference>
<dbReference type="Pfam" id="PF16881">
    <property type="entry name" value="LIAS_N"/>
    <property type="match status" value="1"/>
</dbReference>
<keyword evidence="1 9" id="KW-0004">4Fe-4S</keyword>
<keyword evidence="4 9" id="KW-0949">S-adenosyl-L-methionine</keyword>
<dbReference type="InterPro" id="IPR013785">
    <property type="entry name" value="Aldolase_TIM"/>
</dbReference>
<evidence type="ECO:0000256" key="8">
    <source>
        <dbReference type="ARBA" id="ARBA00047326"/>
    </source>
</evidence>
<feature type="binding site" evidence="9">
    <location>
        <position position="97"/>
    </location>
    <ligand>
        <name>[4Fe-4S] cluster</name>
        <dbReference type="ChEBI" id="CHEBI:49883"/>
        <label>1</label>
    </ligand>
</feature>
<keyword evidence="7 9" id="KW-0411">Iron-sulfur</keyword>
<sequence>MARRQINLKILDDGTKTFEVRHRWEDRPVPPPPDGTPTEYLPFRQQARGIPGAHGRPEWLKARIPDGEVYRDIKETMRGLNLHTVCEEARCPNIGECWNNRTATFMILGNVCTRSCGFCAVLTGKPSELDLDEPHRVADAAKKMGLEHAVITSVNRDELADGGASIFAGTIHAIREEVLGCAVEVLTPDFKGDRNAVKTVIDASPDTFNHNIETVPRLYYAVRPQAKYERSLEVLRYAKELNPDGLTKSGFMVGLGEVEEEIHQTMRDLRDHDVDILTIGQYLRPSENHLPMSRYYTPKEFASLRKYGFSLGFKHVESGPLVRSSYHAHEQTSGARQSTAAGVASV</sequence>
<feature type="binding site" evidence="9">
    <location>
        <position position="119"/>
    </location>
    <ligand>
        <name>[4Fe-4S] cluster</name>
        <dbReference type="ChEBI" id="CHEBI:49883"/>
        <label>2</label>
        <note>4Fe-4S-S-AdoMet</note>
    </ligand>
</feature>
<dbReference type="InterPro" id="IPR007197">
    <property type="entry name" value="rSAM"/>
</dbReference>
<dbReference type="SMART" id="SM00729">
    <property type="entry name" value="Elp3"/>
    <property type="match status" value="1"/>
</dbReference>
<comment type="cofactor">
    <cofactor evidence="9">
        <name>[4Fe-4S] cluster</name>
        <dbReference type="ChEBI" id="CHEBI:49883"/>
    </cofactor>
    <text evidence="9">Binds 2 [4Fe-4S] clusters per subunit. One cluster is coordinated with 3 cysteines and an exchangeable S-adenosyl-L-methionine.</text>
</comment>
<keyword evidence="5 9" id="KW-0479">Metal-binding</keyword>
<dbReference type="GO" id="GO:0009249">
    <property type="term" value="P:protein lipoylation"/>
    <property type="evidence" value="ECO:0007669"/>
    <property type="project" value="UniProtKB-UniRule"/>
</dbReference>
<evidence type="ECO:0000256" key="2">
    <source>
        <dbReference type="ARBA" id="ARBA00022490"/>
    </source>
</evidence>
<dbReference type="AlphaFoldDB" id="A0A6J4QWF0"/>
<dbReference type="PANTHER" id="PTHR10949">
    <property type="entry name" value="LIPOYL SYNTHASE"/>
    <property type="match status" value="1"/>
</dbReference>
<dbReference type="UniPathway" id="UPA00538">
    <property type="reaction ID" value="UER00593"/>
</dbReference>
<dbReference type="GO" id="GO:0051539">
    <property type="term" value="F:4 iron, 4 sulfur cluster binding"/>
    <property type="evidence" value="ECO:0007669"/>
    <property type="project" value="UniProtKB-UniRule"/>
</dbReference>
<dbReference type="InterPro" id="IPR006638">
    <property type="entry name" value="Elp3/MiaA/NifB-like_rSAM"/>
</dbReference>
<comment type="similarity">
    <text evidence="9">Belongs to the radical SAM superfamily. Lipoyl synthase family.</text>
</comment>
<dbReference type="SFLD" id="SFLDG01058">
    <property type="entry name" value="lipoyl_synthase_like"/>
    <property type="match status" value="1"/>
</dbReference>
<reference evidence="11" key="1">
    <citation type="submission" date="2020-02" db="EMBL/GenBank/DDBJ databases">
        <authorList>
            <person name="Meier V. D."/>
        </authorList>
    </citation>
    <scope>NUCLEOTIDE SEQUENCE</scope>
    <source>
        <strain evidence="11">AVDCRST_MAG58</strain>
    </source>
</reference>
<comment type="subcellular location">
    <subcellularLocation>
        <location evidence="9">Cytoplasm</location>
    </subcellularLocation>
</comment>
<comment type="pathway">
    <text evidence="9">Protein modification; protein lipoylation via endogenous pathway; protein N(6)-(lipoyl)lysine from octanoyl-[acyl-carrier-protein]: step 2/2.</text>
</comment>
<evidence type="ECO:0000313" key="11">
    <source>
        <dbReference type="EMBL" id="CAA9456968.1"/>
    </source>
</evidence>
<dbReference type="NCBIfam" id="TIGR00510">
    <property type="entry name" value="lipA"/>
    <property type="match status" value="1"/>
</dbReference>
<keyword evidence="3 9" id="KW-0808">Transferase</keyword>
<keyword evidence="2 9" id="KW-0963">Cytoplasm</keyword>
<dbReference type="NCBIfam" id="NF009544">
    <property type="entry name" value="PRK12928.1"/>
    <property type="match status" value="1"/>
</dbReference>
<dbReference type="PANTHER" id="PTHR10949:SF0">
    <property type="entry name" value="LIPOYL SYNTHASE, MITOCHONDRIAL"/>
    <property type="match status" value="1"/>
</dbReference>
<dbReference type="HAMAP" id="MF_00206">
    <property type="entry name" value="Lipoyl_synth"/>
    <property type="match status" value="1"/>
</dbReference>
<comment type="catalytic activity">
    <reaction evidence="8 9">
        <text>[[Fe-S] cluster scaffold protein carrying a second [4Fe-4S](2+) cluster] + N(6)-octanoyl-L-lysyl-[protein] + 2 oxidized [2Fe-2S]-[ferredoxin] + 2 S-adenosyl-L-methionine + 4 H(+) = [[Fe-S] cluster scaffold protein] + N(6)-[(R)-dihydrolipoyl]-L-lysyl-[protein] + 4 Fe(3+) + 2 hydrogen sulfide + 2 5'-deoxyadenosine + 2 L-methionine + 2 reduced [2Fe-2S]-[ferredoxin]</text>
        <dbReference type="Rhea" id="RHEA:16585"/>
        <dbReference type="Rhea" id="RHEA-COMP:9928"/>
        <dbReference type="Rhea" id="RHEA-COMP:10000"/>
        <dbReference type="Rhea" id="RHEA-COMP:10001"/>
        <dbReference type="Rhea" id="RHEA-COMP:10475"/>
        <dbReference type="Rhea" id="RHEA-COMP:14568"/>
        <dbReference type="Rhea" id="RHEA-COMP:14569"/>
        <dbReference type="ChEBI" id="CHEBI:15378"/>
        <dbReference type="ChEBI" id="CHEBI:17319"/>
        <dbReference type="ChEBI" id="CHEBI:29034"/>
        <dbReference type="ChEBI" id="CHEBI:29919"/>
        <dbReference type="ChEBI" id="CHEBI:33722"/>
        <dbReference type="ChEBI" id="CHEBI:33737"/>
        <dbReference type="ChEBI" id="CHEBI:33738"/>
        <dbReference type="ChEBI" id="CHEBI:57844"/>
        <dbReference type="ChEBI" id="CHEBI:59789"/>
        <dbReference type="ChEBI" id="CHEBI:78809"/>
        <dbReference type="ChEBI" id="CHEBI:83100"/>
        <dbReference type="EC" id="2.8.1.8"/>
    </reaction>
</comment>
<proteinExistence type="inferred from homology"/>
<organism evidence="11">
    <name type="scientific">uncultured Rubrobacteraceae bacterium</name>
    <dbReference type="NCBI Taxonomy" id="349277"/>
    <lineage>
        <taxon>Bacteria</taxon>
        <taxon>Bacillati</taxon>
        <taxon>Actinomycetota</taxon>
        <taxon>Rubrobacteria</taxon>
        <taxon>Rubrobacterales</taxon>
        <taxon>Rubrobacteraceae</taxon>
        <taxon>environmental samples</taxon>
    </lineage>
</organism>
<dbReference type="EMBL" id="CADCVF010000038">
    <property type="protein sequence ID" value="CAA9456968.1"/>
    <property type="molecule type" value="Genomic_DNA"/>
</dbReference>
<dbReference type="EC" id="2.8.1.8" evidence="9"/>
<evidence type="ECO:0000256" key="5">
    <source>
        <dbReference type="ARBA" id="ARBA00022723"/>
    </source>
</evidence>
<dbReference type="Gene3D" id="3.20.20.70">
    <property type="entry name" value="Aldolase class I"/>
    <property type="match status" value="1"/>
</dbReference>
<accession>A0A6J4QWF0</accession>
<dbReference type="GO" id="GO:0016992">
    <property type="term" value="F:lipoate synthase activity"/>
    <property type="evidence" value="ECO:0007669"/>
    <property type="project" value="UniProtKB-UniRule"/>
</dbReference>
<feature type="domain" description="Radical SAM core" evidence="10">
    <location>
        <begin position="98"/>
        <end position="314"/>
    </location>
</feature>
<dbReference type="GO" id="GO:0005737">
    <property type="term" value="C:cytoplasm"/>
    <property type="evidence" value="ECO:0007669"/>
    <property type="project" value="UniProtKB-SubCell"/>
</dbReference>
<protein>
    <recommendedName>
        <fullName evidence="9">Lipoyl synthase</fullName>
        <ecNumber evidence="9">2.8.1.8</ecNumber>
    </recommendedName>
    <alternativeName>
        <fullName evidence="9">Lip-syn</fullName>
        <shortName evidence="9">LS</shortName>
    </alternativeName>
    <alternativeName>
        <fullName evidence="9">Lipoate synthase</fullName>
    </alternativeName>
    <alternativeName>
        <fullName evidence="9">Lipoic acid synthase</fullName>
    </alternativeName>
    <alternativeName>
        <fullName evidence="9">Sulfur insertion protein LipA</fullName>
    </alternativeName>
</protein>
<feature type="binding site" evidence="9">
    <location>
        <position position="91"/>
    </location>
    <ligand>
        <name>[4Fe-4S] cluster</name>
        <dbReference type="ChEBI" id="CHEBI:49883"/>
        <label>1</label>
    </ligand>
</feature>
<dbReference type="SFLD" id="SFLDF00271">
    <property type="entry name" value="lipoyl_synthase"/>
    <property type="match status" value="1"/>
</dbReference>
<dbReference type="NCBIfam" id="NF004019">
    <property type="entry name" value="PRK05481.1"/>
    <property type="match status" value="1"/>
</dbReference>
<feature type="binding site" evidence="9">
    <location>
        <position position="325"/>
    </location>
    <ligand>
        <name>[4Fe-4S] cluster</name>
        <dbReference type="ChEBI" id="CHEBI:49883"/>
        <label>1</label>
    </ligand>
</feature>
<feature type="binding site" evidence="9">
    <location>
        <position position="86"/>
    </location>
    <ligand>
        <name>[4Fe-4S] cluster</name>
        <dbReference type="ChEBI" id="CHEBI:49883"/>
        <label>1</label>
    </ligand>
</feature>
<dbReference type="InterPro" id="IPR058240">
    <property type="entry name" value="rSAM_sf"/>
</dbReference>
<gene>
    <name evidence="9" type="primary">lipA</name>
    <name evidence="11" type="ORF">AVDCRST_MAG58-1509</name>
</gene>
<feature type="binding site" evidence="9">
    <location>
        <position position="112"/>
    </location>
    <ligand>
        <name>[4Fe-4S] cluster</name>
        <dbReference type="ChEBI" id="CHEBI:49883"/>
        <label>2</label>
        <note>4Fe-4S-S-AdoMet</note>
    </ligand>
</feature>
<dbReference type="Pfam" id="PF04055">
    <property type="entry name" value="Radical_SAM"/>
    <property type="match status" value="1"/>
</dbReference>
<comment type="function">
    <text evidence="9">Catalyzes the radical-mediated insertion of two sulfur atoms into the C-6 and C-8 positions of the octanoyl moiety bound to the lipoyl domains of lipoate-dependent enzymes, thereby converting the octanoylated domains into lipoylated derivatives.</text>
</comment>
<dbReference type="InterPro" id="IPR003698">
    <property type="entry name" value="Lipoyl_synth"/>
</dbReference>